<evidence type="ECO:0000256" key="4">
    <source>
        <dbReference type="ARBA" id="ARBA00006247"/>
    </source>
</evidence>
<evidence type="ECO:0000256" key="2">
    <source>
        <dbReference type="ARBA" id="ARBA00001947"/>
    </source>
</evidence>
<name>A0A6J4RCW9_9ACTN</name>
<comment type="catalytic activity">
    <reaction evidence="11">
        <text>N-succinyl-(2S,6S)-2,6-diaminopimelate + H2O = (2S,6S)-2,6-diaminopimelate + succinate</text>
        <dbReference type="Rhea" id="RHEA:22608"/>
        <dbReference type="ChEBI" id="CHEBI:15377"/>
        <dbReference type="ChEBI" id="CHEBI:30031"/>
        <dbReference type="ChEBI" id="CHEBI:57609"/>
        <dbReference type="ChEBI" id="CHEBI:58087"/>
        <dbReference type="EC" id="3.5.1.18"/>
    </reaction>
</comment>
<evidence type="ECO:0000313" key="13">
    <source>
        <dbReference type="EMBL" id="CAA9467707.1"/>
    </source>
</evidence>
<evidence type="ECO:0000256" key="6">
    <source>
        <dbReference type="ARBA" id="ARBA00016853"/>
    </source>
</evidence>
<evidence type="ECO:0000256" key="3">
    <source>
        <dbReference type="ARBA" id="ARBA00005130"/>
    </source>
</evidence>
<dbReference type="GO" id="GO:0009089">
    <property type="term" value="P:lysine biosynthetic process via diaminopimelate"/>
    <property type="evidence" value="ECO:0007669"/>
    <property type="project" value="UniProtKB-UniPathway"/>
</dbReference>
<evidence type="ECO:0000256" key="8">
    <source>
        <dbReference type="ARBA" id="ARBA00022801"/>
    </source>
</evidence>
<comment type="pathway">
    <text evidence="3">Amino-acid biosynthesis; L-lysine biosynthesis via DAP pathway; LL-2,6-diaminopimelate from (S)-tetrahydrodipicolinate (succinylase route): step 3/3.</text>
</comment>
<organism evidence="13">
    <name type="scientific">uncultured Rubrobacteraceae bacterium</name>
    <dbReference type="NCBI Taxonomy" id="349277"/>
    <lineage>
        <taxon>Bacteria</taxon>
        <taxon>Bacillati</taxon>
        <taxon>Actinomycetota</taxon>
        <taxon>Rubrobacteria</taxon>
        <taxon>Rubrobacterales</taxon>
        <taxon>Rubrobacteraceae</taxon>
        <taxon>environmental samples</taxon>
    </lineage>
</organism>
<evidence type="ECO:0000256" key="1">
    <source>
        <dbReference type="ARBA" id="ARBA00001941"/>
    </source>
</evidence>
<feature type="domain" description="Peptidase M20 dimerisation" evidence="12">
    <location>
        <begin position="186"/>
        <end position="300"/>
    </location>
</feature>
<dbReference type="InterPro" id="IPR036264">
    <property type="entry name" value="Bact_exopeptidase_dim_dom"/>
</dbReference>
<proteinExistence type="inferred from homology"/>
<dbReference type="InterPro" id="IPR050072">
    <property type="entry name" value="Peptidase_M20A"/>
</dbReference>
<dbReference type="GO" id="GO:0046872">
    <property type="term" value="F:metal ion binding"/>
    <property type="evidence" value="ECO:0007669"/>
    <property type="project" value="UniProtKB-KW"/>
</dbReference>
<dbReference type="Gene3D" id="3.30.70.360">
    <property type="match status" value="1"/>
</dbReference>
<dbReference type="InterPro" id="IPR010182">
    <property type="entry name" value="ArgE/DapE"/>
</dbReference>
<reference evidence="13" key="1">
    <citation type="submission" date="2020-02" db="EMBL/GenBank/DDBJ databases">
        <authorList>
            <person name="Meier V. D."/>
        </authorList>
    </citation>
    <scope>NUCLEOTIDE SEQUENCE</scope>
    <source>
        <strain evidence="13">AVDCRST_MAG05</strain>
    </source>
</reference>
<dbReference type="AlphaFoldDB" id="A0A6J4RCW9"/>
<keyword evidence="10" id="KW-0170">Cobalt</keyword>
<keyword evidence="8 13" id="KW-0378">Hydrolase</keyword>
<evidence type="ECO:0000256" key="7">
    <source>
        <dbReference type="ARBA" id="ARBA00022723"/>
    </source>
</evidence>
<evidence type="ECO:0000259" key="12">
    <source>
        <dbReference type="Pfam" id="PF07687"/>
    </source>
</evidence>
<dbReference type="UniPathway" id="UPA00034">
    <property type="reaction ID" value="UER00021"/>
</dbReference>
<sequence length="405" mass="44151">MLETVWDNIDHDDLVRLTRELVRIPSVYRPEEAVGNEEGAARFVAEYLEGAGFEVRLEEVAPGRPNVWSVWEGDRPGKTLLFEAHTDVVTEGAAEDWEHPPFAAERVGGRVYGRGACDTKGNLAAAVLAVRAIKDSGIPYPGRILLCHPVDEEGMMAGIKAFIKGGHAEGVDAAVICEPEENRICVEQKGAMRVEIMVRGKMAHGAMPLSGVNPVTRAARFVVAVEELEREEMERHGEHPSLGYPSLTPTILLGPDCGEPQINVVPASAYVALDVRTTPAQSHKDLVGKLEAIISRLHSEDPDFDATLEVIEERPPTLTSRDEPLVRAAAAAYRRLTGEEPRYDGVPGATDGTFLHAWAGVPIVTTGAGDREIPHHKDEWVDEEELLVACKLYAATAMCFAYGEE</sequence>
<keyword evidence="9" id="KW-0862">Zinc</keyword>
<dbReference type="EC" id="3.5.1.18" evidence="5"/>
<evidence type="ECO:0000256" key="10">
    <source>
        <dbReference type="ARBA" id="ARBA00023285"/>
    </source>
</evidence>
<dbReference type="Pfam" id="PF01546">
    <property type="entry name" value="Peptidase_M20"/>
    <property type="match status" value="1"/>
</dbReference>
<dbReference type="EMBL" id="CADCVM010000031">
    <property type="protein sequence ID" value="CAA9467707.1"/>
    <property type="molecule type" value="Genomic_DNA"/>
</dbReference>
<gene>
    <name evidence="13" type="ORF">AVDCRST_MAG05-224</name>
</gene>
<comment type="cofactor">
    <cofactor evidence="1">
        <name>Co(2+)</name>
        <dbReference type="ChEBI" id="CHEBI:48828"/>
    </cofactor>
</comment>
<evidence type="ECO:0000256" key="9">
    <source>
        <dbReference type="ARBA" id="ARBA00022833"/>
    </source>
</evidence>
<dbReference type="SUPFAM" id="SSF55031">
    <property type="entry name" value="Bacterial exopeptidase dimerisation domain"/>
    <property type="match status" value="1"/>
</dbReference>
<dbReference type="GO" id="GO:0009014">
    <property type="term" value="F:succinyl-diaminopimelate desuccinylase activity"/>
    <property type="evidence" value="ECO:0007669"/>
    <property type="project" value="UniProtKB-EC"/>
</dbReference>
<accession>A0A6J4RCW9</accession>
<dbReference type="SUPFAM" id="SSF53187">
    <property type="entry name" value="Zn-dependent exopeptidases"/>
    <property type="match status" value="1"/>
</dbReference>
<comment type="cofactor">
    <cofactor evidence="2">
        <name>Zn(2+)</name>
        <dbReference type="ChEBI" id="CHEBI:29105"/>
    </cofactor>
</comment>
<dbReference type="Gene3D" id="3.40.630.10">
    <property type="entry name" value="Zn peptidases"/>
    <property type="match status" value="2"/>
</dbReference>
<dbReference type="CDD" id="cd08659">
    <property type="entry name" value="M20_ArgE_DapE-like"/>
    <property type="match status" value="1"/>
</dbReference>
<comment type="similarity">
    <text evidence="4">Belongs to the peptidase M20A family.</text>
</comment>
<dbReference type="Pfam" id="PF07687">
    <property type="entry name" value="M20_dimer"/>
    <property type="match status" value="1"/>
</dbReference>
<dbReference type="NCBIfam" id="TIGR01910">
    <property type="entry name" value="DapE-ArgE"/>
    <property type="match status" value="1"/>
</dbReference>
<keyword evidence="7" id="KW-0479">Metal-binding</keyword>
<dbReference type="PROSITE" id="PS00758">
    <property type="entry name" value="ARGE_DAPE_CPG2_1"/>
    <property type="match status" value="1"/>
</dbReference>
<dbReference type="InterPro" id="IPR001261">
    <property type="entry name" value="ArgE/DapE_CS"/>
</dbReference>
<dbReference type="PANTHER" id="PTHR43808:SF32">
    <property type="entry name" value="ARGE_DAPE-RELATED DEACYLASE"/>
    <property type="match status" value="1"/>
</dbReference>
<protein>
    <recommendedName>
        <fullName evidence="6">Probable succinyl-diaminopimelate desuccinylase</fullName>
        <ecNumber evidence="5">3.5.1.18</ecNumber>
    </recommendedName>
</protein>
<dbReference type="InterPro" id="IPR002933">
    <property type="entry name" value="Peptidase_M20"/>
</dbReference>
<evidence type="ECO:0000256" key="5">
    <source>
        <dbReference type="ARBA" id="ARBA00011921"/>
    </source>
</evidence>
<dbReference type="PANTHER" id="PTHR43808">
    <property type="entry name" value="ACETYLORNITHINE DEACETYLASE"/>
    <property type="match status" value="1"/>
</dbReference>
<evidence type="ECO:0000256" key="11">
    <source>
        <dbReference type="ARBA" id="ARBA00051301"/>
    </source>
</evidence>
<dbReference type="InterPro" id="IPR011650">
    <property type="entry name" value="Peptidase_M20_dimer"/>
</dbReference>